<keyword evidence="4 8" id="KW-0028">Amino-acid biosynthesis</keyword>
<evidence type="ECO:0000256" key="4">
    <source>
        <dbReference type="ARBA" id="ARBA00022605"/>
    </source>
</evidence>
<dbReference type="InterPro" id="IPR004013">
    <property type="entry name" value="PHP_dom"/>
</dbReference>
<protein>
    <recommendedName>
        <fullName evidence="3 8">Histidinol-phosphatase</fullName>
        <shortName evidence="8">HolPase</shortName>
        <ecNumber evidence="3 8">3.1.3.15</ecNumber>
    </recommendedName>
</protein>
<dbReference type="GO" id="GO:0000105">
    <property type="term" value="P:L-histidine biosynthetic process"/>
    <property type="evidence" value="ECO:0007669"/>
    <property type="project" value="UniProtKB-UniRule"/>
</dbReference>
<comment type="pathway">
    <text evidence="1 8">Amino-acid biosynthesis; L-histidine biosynthesis; L-histidine from 5-phospho-alpha-D-ribose 1-diphosphate: step 8/9.</text>
</comment>
<dbReference type="GO" id="GO:0004401">
    <property type="term" value="F:histidinol-phosphatase activity"/>
    <property type="evidence" value="ECO:0007669"/>
    <property type="project" value="UniProtKB-UniRule"/>
</dbReference>
<evidence type="ECO:0000256" key="1">
    <source>
        <dbReference type="ARBA" id="ARBA00004970"/>
    </source>
</evidence>
<gene>
    <name evidence="10" type="primary">hisK</name>
    <name evidence="10" type="ORF">TRIP_B50115</name>
</gene>
<evidence type="ECO:0000256" key="5">
    <source>
        <dbReference type="ARBA" id="ARBA00022801"/>
    </source>
</evidence>
<dbReference type="NCBIfam" id="NF005596">
    <property type="entry name" value="PRK07328.1"/>
    <property type="match status" value="1"/>
</dbReference>
<dbReference type="Gene3D" id="3.20.20.140">
    <property type="entry name" value="Metal-dependent hydrolases"/>
    <property type="match status" value="1"/>
</dbReference>
<evidence type="ECO:0000259" key="9">
    <source>
        <dbReference type="Pfam" id="PF02811"/>
    </source>
</evidence>
<dbReference type="Pfam" id="PF02811">
    <property type="entry name" value="PHP"/>
    <property type="match status" value="1"/>
</dbReference>
<comment type="catalytic activity">
    <reaction evidence="7 8">
        <text>L-histidinol phosphate + H2O = L-histidinol + phosphate</text>
        <dbReference type="Rhea" id="RHEA:14465"/>
        <dbReference type="ChEBI" id="CHEBI:15377"/>
        <dbReference type="ChEBI" id="CHEBI:43474"/>
        <dbReference type="ChEBI" id="CHEBI:57699"/>
        <dbReference type="ChEBI" id="CHEBI:57980"/>
        <dbReference type="EC" id="3.1.3.15"/>
    </reaction>
</comment>
<feature type="domain" description="PHP" evidence="9">
    <location>
        <begin position="12"/>
        <end position="201"/>
    </location>
</feature>
<evidence type="ECO:0000256" key="7">
    <source>
        <dbReference type="ARBA" id="ARBA00049158"/>
    </source>
</evidence>
<dbReference type="AlphaFoldDB" id="A0A653AGA9"/>
<sequence length="279" mass="31318">MSTCWAPLDLPDYHIHTPLCHHAVGAVAEYKAAAATKGIPEICFTDHAPTDTDYDPAHRMTLQEFPRYCGMIENIRTPGPPEVLFGVEADYYKGCRTFLENWLPRHAFDLVIGSVHFIASWGFDNPDERHVWDAVDVTETWKRYFALICKLADTRLFDVVGHLDLPKKFDYRPPGAALREMAAPALDRIAEAGMGIELNTAGLRKPVGEIYPSLELLAWARERGIPICFGSDAHQPEDVGEGFPEALKLAYAAGYTEYFRIRQRRKTLLPLPPIPAPLS</sequence>
<dbReference type="EC" id="3.1.3.15" evidence="3 8"/>
<dbReference type="Pfam" id="PF13263">
    <property type="entry name" value="PHP_C"/>
    <property type="match status" value="1"/>
</dbReference>
<accession>A0A653AGA9</accession>
<dbReference type="CDD" id="cd12110">
    <property type="entry name" value="PHP_HisPPase_Hisj_like"/>
    <property type="match status" value="1"/>
</dbReference>
<evidence type="ECO:0000256" key="2">
    <source>
        <dbReference type="ARBA" id="ARBA00009152"/>
    </source>
</evidence>
<comment type="similarity">
    <text evidence="2 8">Belongs to the PHP hydrolase family. HisK subfamily.</text>
</comment>
<keyword evidence="5 8" id="KW-0378">Hydrolase</keyword>
<name>A0A653AGA9_UNCDX</name>
<dbReference type="InterPro" id="IPR016195">
    <property type="entry name" value="Pol/histidinol_Pase-like"/>
</dbReference>
<keyword evidence="6 8" id="KW-0368">Histidine biosynthesis</keyword>
<proteinExistence type="inferred from homology"/>
<evidence type="ECO:0000256" key="3">
    <source>
        <dbReference type="ARBA" id="ARBA00013085"/>
    </source>
</evidence>
<dbReference type="NCBIfam" id="TIGR01856">
    <property type="entry name" value="hisJ_fam"/>
    <property type="match status" value="1"/>
</dbReference>
<dbReference type="PANTHER" id="PTHR21039:SF0">
    <property type="entry name" value="HISTIDINOL-PHOSPHATASE"/>
    <property type="match status" value="1"/>
</dbReference>
<dbReference type="UniPathway" id="UPA00031">
    <property type="reaction ID" value="UER00013"/>
</dbReference>
<dbReference type="GO" id="GO:0005737">
    <property type="term" value="C:cytoplasm"/>
    <property type="evidence" value="ECO:0007669"/>
    <property type="project" value="TreeGrafter"/>
</dbReference>
<dbReference type="EMBL" id="UPXX01000032">
    <property type="protein sequence ID" value="VBB47057.1"/>
    <property type="molecule type" value="Genomic_DNA"/>
</dbReference>
<dbReference type="PANTHER" id="PTHR21039">
    <property type="entry name" value="HISTIDINOL PHOSPHATASE-RELATED"/>
    <property type="match status" value="1"/>
</dbReference>
<evidence type="ECO:0000256" key="8">
    <source>
        <dbReference type="RuleBase" id="RU366003"/>
    </source>
</evidence>
<evidence type="ECO:0000313" key="10">
    <source>
        <dbReference type="EMBL" id="VBB47057.1"/>
    </source>
</evidence>
<organism evidence="10">
    <name type="scientific">Uncultured Desulfatiglans sp</name>
    <dbReference type="NCBI Taxonomy" id="1748965"/>
    <lineage>
        <taxon>Bacteria</taxon>
        <taxon>Pseudomonadati</taxon>
        <taxon>Thermodesulfobacteriota</taxon>
        <taxon>Desulfobacteria</taxon>
        <taxon>Desulfatiglandales</taxon>
        <taxon>Desulfatiglandaceae</taxon>
        <taxon>Desulfatiglans</taxon>
        <taxon>environmental samples</taxon>
    </lineage>
</organism>
<evidence type="ECO:0000256" key="6">
    <source>
        <dbReference type="ARBA" id="ARBA00023102"/>
    </source>
</evidence>
<reference evidence="10" key="1">
    <citation type="submission" date="2018-07" db="EMBL/GenBank/DDBJ databases">
        <authorList>
            <consortium name="Genoscope - CEA"/>
            <person name="William W."/>
        </authorList>
    </citation>
    <scope>NUCLEOTIDE SEQUENCE</scope>
    <source>
        <strain evidence="10">IK1</strain>
    </source>
</reference>
<dbReference type="InterPro" id="IPR010140">
    <property type="entry name" value="Histidinol_P_phosphatase_HisJ"/>
</dbReference>
<dbReference type="SUPFAM" id="SSF89550">
    <property type="entry name" value="PHP domain-like"/>
    <property type="match status" value="1"/>
</dbReference>